<dbReference type="Gene3D" id="2.170.130.10">
    <property type="entry name" value="TonB-dependent receptor, plug domain"/>
    <property type="match status" value="1"/>
</dbReference>
<dbReference type="InterPro" id="IPR039426">
    <property type="entry name" value="TonB-dep_rcpt-like"/>
</dbReference>
<sequence length="828" mass="95201">MQYNKFYTAMLLAVGIFAYNPAAILASTPSHSNKTIFLQQGSTHRIVETFISGYVKDSFGKAIENATVTIVGSNIQTSTDIDGFYKLEIGQNRDVHVEVTVVGYVTQRVLLKDNELYKDFQLKIDDRVIEAISVKGQTENQRRVHEIKRSGFNVSVIDMNQYANQTANVNQILRTAPGVTFREDGGLGSNFVFRINGLAAKIYIDGVPMDDFGSSMSLNNIPVNLVDRIEIYKGVVPAFLGSDALGGAVNIITKQRNRHFLDFSYSYGSFNTHQSSLVGMYTNPKNKLSIRTNAFYNYSDNNYKMYTEKEYGVVFEKVVNNKFVPIDEVKRFKDRYYSAMGQVEVGLRDKSWADQFFVGLTYSANNKENQLGATINTVYGGNWRESTYIMPTISYKKQNFIVDRLYADIYANYGYDVSRVRDTASFNYEWGGAPIPNTTGQAPNEPVHIRYNTNSLLGRLNFNYDFDESRNQSLNLNYNVNTNDRQSYDIILNNNTSGLPSDMVRHIVGLAWQSQWLDKRLVNNIAVKYYGLDTYKQEDQRVFGEYDEVLSGDIVSQSKYFGYQGYSLASRYRIFKDGGVKFSAERAYNMPSMNALYGDGQNYLANWDIKPERSDNLNGGFYYNTFLNDDHFINFDISGFYRLAQDYINVRVVADNERDKYQYYNIPGVKLYGGDIELRYGYKDMITASLNGSYDKAIDNQQYTDDTNQQQSITYGYQIPNRPWTYGNLDLGFAQNDWFEKGSRTQITWNTQYTKWFYLSDSHLGSLASKNYIPTQLVHSLIVSYSWNRNRYNISGEVRNLLDERAYDNFRLQRPGRAFYMKFRISLL</sequence>
<dbReference type="RefSeq" id="WP_130142742.1">
    <property type="nucleotide sequence ID" value="NZ_SGIT01000003.1"/>
</dbReference>
<keyword evidence="4 8" id="KW-0812">Transmembrane</keyword>
<keyword evidence="5 9" id="KW-0732">Signal</keyword>
<dbReference type="InterPro" id="IPR008969">
    <property type="entry name" value="CarboxyPept-like_regulatory"/>
</dbReference>
<evidence type="ECO:0000256" key="7">
    <source>
        <dbReference type="ARBA" id="ARBA00023237"/>
    </source>
</evidence>
<organism evidence="11 12">
    <name type="scientific">Sphingobacterium corticibacterium</name>
    <dbReference type="NCBI Taxonomy" id="2484746"/>
    <lineage>
        <taxon>Bacteria</taxon>
        <taxon>Pseudomonadati</taxon>
        <taxon>Bacteroidota</taxon>
        <taxon>Sphingobacteriia</taxon>
        <taxon>Sphingobacteriales</taxon>
        <taxon>Sphingobacteriaceae</taxon>
        <taxon>Sphingobacterium</taxon>
    </lineage>
</organism>
<keyword evidence="3 8" id="KW-1134">Transmembrane beta strand</keyword>
<protein>
    <submittedName>
        <fullName evidence="11">TonB-dependent receptor</fullName>
    </submittedName>
</protein>
<keyword evidence="7 8" id="KW-0998">Cell outer membrane</keyword>
<dbReference type="PANTHER" id="PTHR30069">
    <property type="entry name" value="TONB-DEPENDENT OUTER MEMBRANE RECEPTOR"/>
    <property type="match status" value="1"/>
</dbReference>
<reference evidence="11 12" key="1">
    <citation type="submission" date="2019-02" db="EMBL/GenBank/DDBJ databases">
        <authorList>
            <person name="Li Y."/>
        </authorList>
    </citation>
    <scope>NUCLEOTIDE SEQUENCE [LARGE SCALE GENOMIC DNA]</scope>
    <source>
        <strain evidence="11 12">30C10-4-7</strain>
    </source>
</reference>
<evidence type="ECO:0000256" key="6">
    <source>
        <dbReference type="ARBA" id="ARBA00023136"/>
    </source>
</evidence>
<dbReference type="SUPFAM" id="SSF56935">
    <property type="entry name" value="Porins"/>
    <property type="match status" value="1"/>
</dbReference>
<feature type="signal peptide" evidence="9">
    <location>
        <begin position="1"/>
        <end position="22"/>
    </location>
</feature>
<dbReference type="EMBL" id="SGIT01000003">
    <property type="protein sequence ID" value="RZF58909.1"/>
    <property type="molecule type" value="Genomic_DNA"/>
</dbReference>
<gene>
    <name evidence="11" type="ORF">EWE74_16445</name>
</gene>
<dbReference type="PROSITE" id="PS52016">
    <property type="entry name" value="TONB_DEPENDENT_REC_3"/>
    <property type="match status" value="1"/>
</dbReference>
<evidence type="ECO:0000313" key="11">
    <source>
        <dbReference type="EMBL" id="RZF58909.1"/>
    </source>
</evidence>
<evidence type="ECO:0000256" key="3">
    <source>
        <dbReference type="ARBA" id="ARBA00022452"/>
    </source>
</evidence>
<comment type="caution">
    <text evidence="11">The sequence shown here is derived from an EMBL/GenBank/DDBJ whole genome shotgun (WGS) entry which is preliminary data.</text>
</comment>
<accession>A0A4Q6XQJ4</accession>
<feature type="domain" description="TonB-dependent receptor plug" evidence="10">
    <location>
        <begin position="149"/>
        <end position="248"/>
    </location>
</feature>
<dbReference type="InterPro" id="IPR036942">
    <property type="entry name" value="Beta-barrel_TonB_sf"/>
</dbReference>
<dbReference type="GO" id="GO:0015344">
    <property type="term" value="F:siderophore uptake transmembrane transporter activity"/>
    <property type="evidence" value="ECO:0007669"/>
    <property type="project" value="TreeGrafter"/>
</dbReference>
<evidence type="ECO:0000256" key="1">
    <source>
        <dbReference type="ARBA" id="ARBA00004571"/>
    </source>
</evidence>
<evidence type="ECO:0000259" key="10">
    <source>
        <dbReference type="Pfam" id="PF07715"/>
    </source>
</evidence>
<keyword evidence="11" id="KW-0675">Receptor</keyword>
<dbReference type="Proteomes" id="UP000292855">
    <property type="component" value="Unassembled WGS sequence"/>
</dbReference>
<dbReference type="InterPro" id="IPR037066">
    <property type="entry name" value="Plug_dom_sf"/>
</dbReference>
<dbReference type="InterPro" id="IPR012910">
    <property type="entry name" value="Plug_dom"/>
</dbReference>
<dbReference type="OrthoDB" id="9812892at2"/>
<dbReference type="Pfam" id="PF13715">
    <property type="entry name" value="CarbopepD_reg_2"/>
    <property type="match status" value="1"/>
</dbReference>
<dbReference type="PANTHER" id="PTHR30069:SF29">
    <property type="entry name" value="HEMOGLOBIN AND HEMOGLOBIN-HAPTOGLOBIN-BINDING PROTEIN 1-RELATED"/>
    <property type="match status" value="1"/>
</dbReference>
<evidence type="ECO:0000256" key="8">
    <source>
        <dbReference type="PROSITE-ProRule" id="PRU01360"/>
    </source>
</evidence>
<keyword evidence="12" id="KW-1185">Reference proteome</keyword>
<feature type="chain" id="PRO_5020235364" evidence="9">
    <location>
        <begin position="23"/>
        <end position="828"/>
    </location>
</feature>
<dbReference type="GO" id="GO:0044718">
    <property type="term" value="P:siderophore transmembrane transport"/>
    <property type="evidence" value="ECO:0007669"/>
    <property type="project" value="TreeGrafter"/>
</dbReference>
<dbReference type="Gene3D" id="2.60.40.1120">
    <property type="entry name" value="Carboxypeptidase-like, regulatory domain"/>
    <property type="match status" value="1"/>
</dbReference>
<dbReference type="AlphaFoldDB" id="A0A4Q6XQJ4"/>
<evidence type="ECO:0000256" key="4">
    <source>
        <dbReference type="ARBA" id="ARBA00022692"/>
    </source>
</evidence>
<proteinExistence type="inferred from homology"/>
<dbReference type="SUPFAM" id="SSF49464">
    <property type="entry name" value="Carboxypeptidase regulatory domain-like"/>
    <property type="match status" value="1"/>
</dbReference>
<dbReference type="Pfam" id="PF07715">
    <property type="entry name" value="Plug"/>
    <property type="match status" value="1"/>
</dbReference>
<dbReference type="Gene3D" id="2.40.170.20">
    <property type="entry name" value="TonB-dependent receptor, beta-barrel domain"/>
    <property type="match status" value="1"/>
</dbReference>
<evidence type="ECO:0000313" key="12">
    <source>
        <dbReference type="Proteomes" id="UP000292855"/>
    </source>
</evidence>
<dbReference type="GO" id="GO:0009279">
    <property type="term" value="C:cell outer membrane"/>
    <property type="evidence" value="ECO:0007669"/>
    <property type="project" value="UniProtKB-SubCell"/>
</dbReference>
<keyword evidence="6 8" id="KW-0472">Membrane</keyword>
<evidence type="ECO:0000256" key="5">
    <source>
        <dbReference type="ARBA" id="ARBA00022729"/>
    </source>
</evidence>
<comment type="similarity">
    <text evidence="8">Belongs to the TonB-dependent receptor family.</text>
</comment>
<evidence type="ECO:0000256" key="2">
    <source>
        <dbReference type="ARBA" id="ARBA00022448"/>
    </source>
</evidence>
<evidence type="ECO:0000256" key="9">
    <source>
        <dbReference type="SAM" id="SignalP"/>
    </source>
</evidence>
<keyword evidence="2 8" id="KW-0813">Transport</keyword>
<comment type="subcellular location">
    <subcellularLocation>
        <location evidence="1 8">Cell outer membrane</location>
        <topology evidence="1 8">Multi-pass membrane protein</topology>
    </subcellularLocation>
</comment>
<name>A0A4Q6XQJ4_9SPHI</name>